<dbReference type="PIRSF" id="PIRSF038023">
    <property type="entry name" value="Anthrax_toxin_receptor_2"/>
    <property type="match status" value="1"/>
</dbReference>
<dbReference type="GeneTree" id="ENSGT00940000156320"/>
<keyword evidence="11" id="KW-0325">Glycoprotein</keyword>
<dbReference type="SUPFAM" id="SSF53300">
    <property type="entry name" value="vWA-like"/>
    <property type="match status" value="1"/>
</dbReference>
<dbReference type="InterPro" id="IPR008400">
    <property type="entry name" value="Anthrax_toxin_rcpt_extracel"/>
</dbReference>
<comment type="subcellular location">
    <subcellularLocation>
        <location evidence="1">Membrane</location>
        <topology evidence="1">Single-pass type I membrane protein</topology>
    </subcellularLocation>
</comment>
<evidence type="ECO:0000256" key="7">
    <source>
        <dbReference type="ARBA" id="ARBA00022989"/>
    </source>
</evidence>
<dbReference type="InterPro" id="IPR036465">
    <property type="entry name" value="vWFA_dom_sf"/>
</dbReference>
<feature type="chain" id="PRO_5019003171" description="Anthrax toxin receptor" evidence="17">
    <location>
        <begin position="23"/>
        <end position="464"/>
    </location>
</feature>
<dbReference type="GO" id="GO:0030199">
    <property type="term" value="P:collagen fibril organization"/>
    <property type="evidence" value="ECO:0007669"/>
    <property type="project" value="Ensembl"/>
</dbReference>
<dbReference type="Ensembl" id="ENSUMAT00000013518.1">
    <property type="protein sequence ID" value="ENSUMAP00000011355.1"/>
    <property type="gene ID" value="ENSUMAG00000008239.1"/>
</dbReference>
<evidence type="ECO:0000256" key="2">
    <source>
        <dbReference type="ARBA" id="ARBA00008095"/>
    </source>
</evidence>
<accession>A0A452TSW0</accession>
<keyword evidence="3" id="KW-0597">Phosphoprotein</keyword>
<keyword evidence="7 16" id="KW-1133">Transmembrane helix</keyword>
<keyword evidence="9 14" id="KW-1015">Disulfide bond</keyword>
<feature type="signal peptide" evidence="17">
    <location>
        <begin position="1"/>
        <end position="22"/>
    </location>
</feature>
<protein>
    <recommendedName>
        <fullName evidence="12">Anthrax toxin receptor</fullName>
    </recommendedName>
</protein>
<evidence type="ECO:0000256" key="1">
    <source>
        <dbReference type="ARBA" id="ARBA00004479"/>
    </source>
</evidence>
<keyword evidence="6 17" id="KW-0732">Signal</keyword>
<dbReference type="Gene3D" id="3.40.50.410">
    <property type="entry name" value="von Willebrand factor, type A domain"/>
    <property type="match status" value="1"/>
</dbReference>
<name>A0A452TSW0_URSMA</name>
<feature type="transmembrane region" description="Helical" evidence="16">
    <location>
        <begin position="309"/>
        <end position="330"/>
    </location>
</feature>
<keyword evidence="10 12" id="KW-0675">Receptor</keyword>
<proteinExistence type="inferred from homology"/>
<evidence type="ECO:0000256" key="11">
    <source>
        <dbReference type="ARBA" id="ARBA00023180"/>
    </source>
</evidence>
<evidence type="ECO:0000313" key="19">
    <source>
        <dbReference type="Ensembl" id="ENSUMAP00000011355"/>
    </source>
</evidence>
<feature type="domain" description="VWFA" evidence="18">
    <location>
        <begin position="33"/>
        <end position="202"/>
    </location>
</feature>
<evidence type="ECO:0000256" key="8">
    <source>
        <dbReference type="ARBA" id="ARBA00023136"/>
    </source>
</evidence>
<dbReference type="Pfam" id="PF00092">
    <property type="entry name" value="VWA"/>
    <property type="match status" value="1"/>
</dbReference>
<dbReference type="SMART" id="SM00327">
    <property type="entry name" value="VWA"/>
    <property type="match status" value="1"/>
</dbReference>
<feature type="binding site" evidence="13">
    <location>
        <position position="43"/>
    </location>
    <ligand>
        <name>a divalent metal cation</name>
        <dbReference type="ChEBI" id="CHEBI:60240"/>
    </ligand>
</feature>
<dbReference type="Pfam" id="PF05586">
    <property type="entry name" value="Ant_C"/>
    <property type="match status" value="1"/>
</dbReference>
<dbReference type="CDD" id="cd01474">
    <property type="entry name" value="vWA_ATR"/>
    <property type="match status" value="1"/>
</dbReference>
<evidence type="ECO:0000256" key="15">
    <source>
        <dbReference type="SAM" id="MobiDB-lite"/>
    </source>
</evidence>
<evidence type="ECO:0000256" key="3">
    <source>
        <dbReference type="ARBA" id="ARBA00022553"/>
    </source>
</evidence>
<dbReference type="PROSITE" id="PS50234">
    <property type="entry name" value="VWFA"/>
    <property type="match status" value="1"/>
</dbReference>
<dbReference type="FunFam" id="3.40.50.410:FF:000024">
    <property type="entry name" value="Anthrax toxin receptor"/>
    <property type="match status" value="1"/>
</dbReference>
<dbReference type="InterPro" id="IPR017360">
    <property type="entry name" value="Anthrax_toxin_rcpt"/>
</dbReference>
<evidence type="ECO:0000259" key="18">
    <source>
        <dbReference type="PROSITE" id="PS50234"/>
    </source>
</evidence>
<gene>
    <name evidence="19" type="primary">ANTXR2</name>
</gene>
<organism evidence="19">
    <name type="scientific">Ursus maritimus</name>
    <name type="common">Polar bear</name>
    <name type="synonym">Thalarctos maritimus</name>
    <dbReference type="NCBI Taxonomy" id="29073"/>
    <lineage>
        <taxon>Eukaryota</taxon>
        <taxon>Metazoa</taxon>
        <taxon>Chordata</taxon>
        <taxon>Craniata</taxon>
        <taxon>Vertebrata</taxon>
        <taxon>Euteleostomi</taxon>
        <taxon>Mammalia</taxon>
        <taxon>Eutheria</taxon>
        <taxon>Laurasiatheria</taxon>
        <taxon>Carnivora</taxon>
        <taxon>Caniformia</taxon>
        <taxon>Ursidae</taxon>
        <taxon>Ursus</taxon>
    </lineage>
</organism>
<feature type="disulfide bond" evidence="14">
    <location>
        <begin position="28"/>
        <end position="207"/>
    </location>
</feature>
<reference evidence="19" key="1">
    <citation type="submission" date="2019-03" db="UniProtKB">
        <authorList>
            <consortium name="Ensembl"/>
        </authorList>
    </citation>
    <scope>IDENTIFICATION</scope>
</reference>
<evidence type="ECO:0000256" key="9">
    <source>
        <dbReference type="ARBA" id="ARBA00023157"/>
    </source>
</evidence>
<keyword evidence="8 12" id="KW-0472">Membrane</keyword>
<dbReference type="InterPro" id="IPR008399">
    <property type="entry name" value="Anthrax_toxin_rcpt_C"/>
</dbReference>
<dbReference type="GO" id="GO:0060065">
    <property type="term" value="P:uterus development"/>
    <property type="evidence" value="ECO:0007669"/>
    <property type="project" value="Ensembl"/>
</dbReference>
<dbReference type="PANTHER" id="PTHR16059:SF13">
    <property type="entry name" value="ANTHRAX TOXIN RECEPTOR 2"/>
    <property type="match status" value="1"/>
</dbReference>
<dbReference type="GO" id="GO:0009897">
    <property type="term" value="C:external side of plasma membrane"/>
    <property type="evidence" value="ECO:0007669"/>
    <property type="project" value="Ensembl"/>
</dbReference>
<evidence type="ECO:0000256" key="4">
    <source>
        <dbReference type="ARBA" id="ARBA00022692"/>
    </source>
</evidence>
<sequence length="464" mass="50898">MVAGLSLARMLVLSGPGGPVSAQEQPSCRGAFDLYFVLDKSGSVANNWIEIYNFVQQLTERFVSPQMRLSFIVFSSQATIILPLTGDRSKISKGLEDLKRVSPVGETYIHEGLKLANEQIQKAGGFKASSIIIALTDGKLDGLVPSYAEKEAKISRSFGARVYCVGVLDFEQAQLERIADSKDQVFPVKGGFQALKGIINSILDRSCTEILELRPSSVCVGDEFQIVLSGRGFNLGSRDGSVLCTYTVNETYTKSVNPVSVDLNSMLCPAPALNKVGETLDVSVSFNGGKSVISSSLIVTATECSSGTAAIIAILVLLLLLGIGLMWWFWPLCCKVVSKEDLQLYSCEEEEEPLPTKKWPTVDASYYGGRGVGGIKRMEVRWGDKGSTEEGARLEKAKNAVVKIPEEVEEPVRPRPPRPKPTYQPPQTKWYTPIKGRLDALWALLRRQYDRVSLMRPQEGDEES</sequence>
<keyword evidence="5 12" id="KW-0479">Metal-binding</keyword>
<evidence type="ECO:0000256" key="10">
    <source>
        <dbReference type="ARBA" id="ARBA00023170"/>
    </source>
</evidence>
<evidence type="ECO:0000256" key="17">
    <source>
        <dbReference type="SAM" id="SignalP"/>
    </source>
</evidence>
<dbReference type="PANTHER" id="PTHR16059">
    <property type="entry name" value="ANTHRAX TOXIN RECEPTOR"/>
    <property type="match status" value="1"/>
</dbReference>
<dbReference type="GO" id="GO:0046872">
    <property type="term" value="F:metal ion binding"/>
    <property type="evidence" value="ECO:0007669"/>
    <property type="project" value="UniProtKB-UniRule"/>
</dbReference>
<comment type="similarity">
    <text evidence="2 12">Belongs to the ATR family.</text>
</comment>
<dbReference type="GO" id="GO:0007338">
    <property type="term" value="P:single fertilization"/>
    <property type="evidence" value="ECO:0007669"/>
    <property type="project" value="Ensembl"/>
</dbReference>
<evidence type="ECO:0000256" key="6">
    <source>
        <dbReference type="ARBA" id="ARBA00022729"/>
    </source>
</evidence>
<feature type="binding site" evidence="13">
    <location>
        <position position="107"/>
    </location>
    <ligand>
        <name>a divalent metal cation</name>
        <dbReference type="ChEBI" id="CHEBI:60240"/>
    </ligand>
</feature>
<evidence type="ECO:0000256" key="5">
    <source>
        <dbReference type="ARBA" id="ARBA00022723"/>
    </source>
</evidence>
<evidence type="ECO:0000256" key="12">
    <source>
        <dbReference type="PIRNR" id="PIRNR038023"/>
    </source>
</evidence>
<feature type="binding site" evidence="13">
    <location>
        <position position="41"/>
    </location>
    <ligand>
        <name>a divalent metal cation</name>
        <dbReference type="ChEBI" id="CHEBI:60240"/>
    </ligand>
</feature>
<dbReference type="AlphaFoldDB" id="A0A452TSW0"/>
<dbReference type="InterPro" id="IPR002035">
    <property type="entry name" value="VWF_A"/>
</dbReference>
<evidence type="ECO:0000256" key="16">
    <source>
        <dbReference type="SAM" id="Phobius"/>
    </source>
</evidence>
<feature type="region of interest" description="Disordered" evidence="15">
    <location>
        <begin position="407"/>
        <end position="430"/>
    </location>
</feature>
<evidence type="ECO:0000256" key="14">
    <source>
        <dbReference type="PIRSR" id="PIRSR038023-2"/>
    </source>
</evidence>
<dbReference type="OMA" id="NFNRVPH"/>
<dbReference type="Pfam" id="PF05587">
    <property type="entry name" value="Anth_Ig"/>
    <property type="match status" value="1"/>
</dbReference>
<keyword evidence="4 16" id="KW-0812">Transmembrane</keyword>
<dbReference type="GO" id="GO:0004888">
    <property type="term" value="F:transmembrane signaling receptor activity"/>
    <property type="evidence" value="ECO:0007669"/>
    <property type="project" value="TreeGrafter"/>
</dbReference>
<evidence type="ECO:0000256" key="13">
    <source>
        <dbReference type="PIRSR" id="PIRSR038023-1"/>
    </source>
</evidence>